<protein>
    <submittedName>
        <fullName evidence="2">Uncharacterized protein</fullName>
    </submittedName>
</protein>
<feature type="compositionally biased region" description="Gly residues" evidence="1">
    <location>
        <begin position="55"/>
        <end position="66"/>
    </location>
</feature>
<feature type="region of interest" description="Disordered" evidence="1">
    <location>
        <begin position="49"/>
        <end position="150"/>
    </location>
</feature>
<evidence type="ECO:0000313" key="2">
    <source>
        <dbReference type="EMBL" id="QEC46106.1"/>
    </source>
</evidence>
<dbReference type="EMBL" id="CP042430">
    <property type="protein sequence ID" value="QEC46106.1"/>
    <property type="molecule type" value="Genomic_DNA"/>
</dbReference>
<keyword evidence="3" id="KW-1185">Reference proteome</keyword>
<feature type="compositionally biased region" description="Basic and acidic residues" evidence="1">
    <location>
        <begin position="112"/>
        <end position="121"/>
    </location>
</feature>
<feature type="compositionally biased region" description="Basic and acidic residues" evidence="1">
    <location>
        <begin position="68"/>
        <end position="82"/>
    </location>
</feature>
<evidence type="ECO:0000256" key="1">
    <source>
        <dbReference type="SAM" id="MobiDB-lite"/>
    </source>
</evidence>
<dbReference type="AlphaFoldDB" id="A0A5B8TZF6"/>
<reference evidence="2 3" key="1">
    <citation type="journal article" date="2018" name="J. Microbiol.">
        <title>Baekduia soli gen. nov., sp. nov., a novel bacterium isolated from the soil of Baekdu Mountain and proposal of a novel family name, Baekduiaceae fam. nov.</title>
        <authorList>
            <person name="An D.S."/>
            <person name="Siddiqi M.Z."/>
            <person name="Kim K.H."/>
            <person name="Yu H.S."/>
            <person name="Im W.T."/>
        </authorList>
    </citation>
    <scope>NUCLEOTIDE SEQUENCE [LARGE SCALE GENOMIC DNA]</scope>
    <source>
        <strain evidence="2 3">BR7-21</strain>
    </source>
</reference>
<dbReference type="Proteomes" id="UP000321805">
    <property type="component" value="Chromosome"/>
</dbReference>
<dbReference type="KEGG" id="bsol:FSW04_00025"/>
<feature type="compositionally biased region" description="Low complexity" evidence="1">
    <location>
        <begin position="139"/>
        <end position="150"/>
    </location>
</feature>
<organism evidence="2 3">
    <name type="scientific">Baekduia soli</name>
    <dbReference type="NCBI Taxonomy" id="496014"/>
    <lineage>
        <taxon>Bacteria</taxon>
        <taxon>Bacillati</taxon>
        <taxon>Actinomycetota</taxon>
        <taxon>Thermoleophilia</taxon>
        <taxon>Solirubrobacterales</taxon>
        <taxon>Baekduiaceae</taxon>
        <taxon>Baekduia</taxon>
    </lineage>
</organism>
<proteinExistence type="predicted"/>
<evidence type="ECO:0000313" key="3">
    <source>
        <dbReference type="Proteomes" id="UP000321805"/>
    </source>
</evidence>
<accession>A0A5B8TZF6</accession>
<name>A0A5B8TZF6_9ACTN</name>
<dbReference type="RefSeq" id="WP_146914949.1">
    <property type="nucleotide sequence ID" value="NZ_CP042430.1"/>
</dbReference>
<sequence length="150" mass="15743">MLGADAGLAMPEHDHHPAVVVAGLRVQARSGGAVAEHERLRMGAHDRRDVAAGPGQQGVQGLGAVGAGRHDDELARPRERLRGGRAGLRHAARIQAHDDGQGVCGPRAPAVGEDRVQDAVHPRRVGQPQDRWAEHRAQSPAPASGPSSPR</sequence>
<gene>
    <name evidence="2" type="ORF">FSW04_00025</name>
</gene>